<keyword evidence="2" id="KW-0472">Membrane</keyword>
<protein>
    <recommendedName>
        <fullName evidence="3">RGS domain-containing protein</fullName>
    </recommendedName>
</protein>
<dbReference type="PANTHER" id="PTHR39466:SF1">
    <property type="entry name" value="RGS DOMAIN-CONTAINING PROTEIN"/>
    <property type="match status" value="1"/>
</dbReference>
<keyword evidence="2" id="KW-1133">Transmembrane helix</keyword>
<accession>A0A4Z1KIQ4</accession>
<feature type="transmembrane region" description="Helical" evidence="2">
    <location>
        <begin position="290"/>
        <end position="312"/>
    </location>
</feature>
<reference evidence="4 5" key="1">
    <citation type="submission" date="2017-12" db="EMBL/GenBank/DDBJ databases">
        <title>Comparative genomics of Botrytis spp.</title>
        <authorList>
            <person name="Valero-Jimenez C.A."/>
            <person name="Tapia P."/>
            <person name="Veloso J."/>
            <person name="Silva-Moreno E."/>
            <person name="Staats M."/>
            <person name="Valdes J.H."/>
            <person name="Van Kan J.A.L."/>
        </authorList>
    </citation>
    <scope>NUCLEOTIDE SEQUENCE [LARGE SCALE GENOMIC DNA]</scope>
    <source>
        <strain evidence="4 5">MUCL3349</strain>
    </source>
</reference>
<name>A0A4Z1KIQ4_9HELO</name>
<dbReference type="Proteomes" id="UP000297280">
    <property type="component" value="Unassembled WGS sequence"/>
</dbReference>
<proteinExistence type="predicted"/>
<feature type="domain" description="RGS" evidence="3">
    <location>
        <begin position="216"/>
        <end position="278"/>
    </location>
</feature>
<dbReference type="STRING" id="87229.A0A4Z1KIQ4"/>
<comment type="caution">
    <text evidence="4">The sequence shown here is derived from an EMBL/GenBank/DDBJ whole genome shotgun (WGS) entry which is preliminary data.</text>
</comment>
<evidence type="ECO:0000313" key="5">
    <source>
        <dbReference type="Proteomes" id="UP000297280"/>
    </source>
</evidence>
<evidence type="ECO:0000313" key="4">
    <source>
        <dbReference type="EMBL" id="TGO85941.1"/>
    </source>
</evidence>
<dbReference type="Pfam" id="PF00615">
    <property type="entry name" value="RGS"/>
    <property type="match status" value="1"/>
</dbReference>
<dbReference type="InterPro" id="IPR044926">
    <property type="entry name" value="RGS_subdomain_2"/>
</dbReference>
<dbReference type="OrthoDB" id="3232309at2759"/>
<dbReference type="Gene3D" id="1.10.167.10">
    <property type="entry name" value="Regulator of G-protein Signalling 4, domain 2"/>
    <property type="match status" value="1"/>
</dbReference>
<evidence type="ECO:0000256" key="2">
    <source>
        <dbReference type="SAM" id="Phobius"/>
    </source>
</evidence>
<feature type="transmembrane region" description="Helical" evidence="2">
    <location>
        <begin position="413"/>
        <end position="436"/>
    </location>
</feature>
<keyword evidence="5" id="KW-1185">Reference proteome</keyword>
<evidence type="ECO:0000256" key="1">
    <source>
        <dbReference type="SAM" id="MobiDB-lite"/>
    </source>
</evidence>
<dbReference type="SUPFAM" id="SSF48097">
    <property type="entry name" value="Regulator of G-protein signaling, RGS"/>
    <property type="match status" value="1"/>
</dbReference>
<keyword evidence="2" id="KW-0812">Transmembrane</keyword>
<dbReference type="EMBL" id="PQXO01000349">
    <property type="protein sequence ID" value="TGO85941.1"/>
    <property type="molecule type" value="Genomic_DNA"/>
</dbReference>
<gene>
    <name evidence="4" type="ORF">BPOR_0350g00090</name>
</gene>
<organism evidence="4 5">
    <name type="scientific">Botrytis porri</name>
    <dbReference type="NCBI Taxonomy" id="87229"/>
    <lineage>
        <taxon>Eukaryota</taxon>
        <taxon>Fungi</taxon>
        <taxon>Dikarya</taxon>
        <taxon>Ascomycota</taxon>
        <taxon>Pezizomycotina</taxon>
        <taxon>Leotiomycetes</taxon>
        <taxon>Helotiales</taxon>
        <taxon>Sclerotiniaceae</taxon>
        <taxon>Botrytis</taxon>
    </lineage>
</organism>
<feature type="region of interest" description="Disordered" evidence="1">
    <location>
        <begin position="25"/>
        <end position="51"/>
    </location>
</feature>
<dbReference type="PANTHER" id="PTHR39466">
    <property type="entry name" value="RGS DOMAIN-CONTAINING PROTEIN"/>
    <property type="match status" value="1"/>
</dbReference>
<feature type="compositionally biased region" description="Polar residues" evidence="1">
    <location>
        <begin position="110"/>
        <end position="132"/>
    </location>
</feature>
<dbReference type="AlphaFoldDB" id="A0A4Z1KIQ4"/>
<dbReference type="InterPro" id="IPR036305">
    <property type="entry name" value="RGS_sf"/>
</dbReference>
<feature type="region of interest" description="Disordered" evidence="1">
    <location>
        <begin position="108"/>
        <end position="148"/>
    </location>
</feature>
<dbReference type="InterPro" id="IPR016137">
    <property type="entry name" value="RGS"/>
</dbReference>
<feature type="transmembrane region" description="Helical" evidence="2">
    <location>
        <begin position="324"/>
        <end position="348"/>
    </location>
</feature>
<evidence type="ECO:0000259" key="3">
    <source>
        <dbReference type="Pfam" id="PF00615"/>
    </source>
</evidence>
<sequence>MSGIIPYLGEIFSNVNYHRPEYKTSYSSSEKSSRDSSMDLSRTHSKTSSKFSQGIPDALTFDKIINGGTCPPMTVREFMNYLEFIEHAPENLQFFLWFRDYTTRFEKSRPSNPFSTPPATASSERQVSGSSEYHNDSAVGFDDAADDKRPMTTRAIKATINSPPQVTAPWETGFDKEGGSLMEVRPAAQDSYRSIAQQTFSRAGIQIPDINLPYRDEIDRIIAIYIADNGSRQLNLSSRQRTTLLERLSTTTHPSAFQPIVETVESSLRHQAHPNFIRWSICNGNKPRQLFAKGLGVALIFFGFLYAILTTLSNMSRGWRAFSALFWVLGISTLYAAFRGMCVVLHGLHHRHLRPWELWESEDCAVYLDDASGSGKYEEYPWVKKYEKRFVIRKIFDREVWVQEPALRQIQDIIFLQSLLIGTGVAVVLTVIFLAVPGGGLFRAR</sequence>